<dbReference type="VEuPathDB" id="FungiDB:CJI97_000308"/>
<feature type="region of interest" description="Disordered" evidence="2">
    <location>
        <begin position="1"/>
        <end position="113"/>
    </location>
</feature>
<gene>
    <name evidence="3" type="ORF">B9J08_000308</name>
    <name evidence="4" type="ORF">CA7LBN_001959</name>
</gene>
<dbReference type="EMBL" id="CP076750">
    <property type="protein sequence ID" value="QWW23158.1"/>
    <property type="molecule type" value="Genomic_DNA"/>
</dbReference>
<dbReference type="VEuPathDB" id="FungiDB:CJI96_0001032"/>
<name>A0A2H1A8G3_CANAR</name>
<dbReference type="VEuPathDB" id="FungiDB:CJJ07_001576"/>
<sequence length="406" mass="45447">MDTEDTLARATRRNRALQQSLKTLIESNRLSKPETEKQKEVSEPYRDALHKELSDSETEEAGKDTTRQTFFDEFKSNIEQIKKSNYLPPRKPRQEASESTGRNEKGASVQFTADTVPRHNDMLVSKLERQSITIETLEADIRKLRTQNQQLRESNYGLRERVKAAEAQRKSVAIAGETVSANPMATKPNLQKQQHVQPQQPLPSSQALLVERDELRTRAQEAEATVERQQHTIDGLRAGLSEMHSRYVGAKQKLEASVDICAFQEKVIIDLKKAKGTERQKNLELDSTEELLDGGWANKHIDSGCEKSPAGDCGSRSNIPGATNDPDHVSVPFDVKNDIGNDSDGTTTQLMRGPLRLPSPYDHLGPNCPSSPRSRFRAGALAVLFCVRVSQAARARTNRTKGQVWR</sequence>
<dbReference type="EMBL" id="PEKT02000001">
    <property type="protein sequence ID" value="PIS58852.1"/>
    <property type="molecule type" value="Genomic_DNA"/>
</dbReference>
<keyword evidence="1" id="KW-0175">Coiled coil</keyword>
<feature type="coiled-coil region" evidence="1">
    <location>
        <begin position="127"/>
        <end position="168"/>
    </location>
</feature>
<dbReference type="Proteomes" id="UP000825438">
    <property type="component" value="Chromosome II"/>
</dbReference>
<feature type="compositionally biased region" description="Basic and acidic residues" evidence="2">
    <location>
        <begin position="92"/>
        <end position="105"/>
    </location>
</feature>
<evidence type="ECO:0000256" key="1">
    <source>
        <dbReference type="SAM" id="Coils"/>
    </source>
</evidence>
<reference evidence="3" key="1">
    <citation type="journal article" date="2017" name="Clin. Infect. Dis.">
        <title>Simultaneous emergence of multidrug-resistant Candida auris on 3 continents confirmed by whole-genome sequencing and epidemiological analyses.</title>
        <authorList>
            <person name="Lockhart S.R."/>
            <person name="Etienne K.A."/>
            <person name="Vallabhaneni S."/>
            <person name="Farooqi J."/>
            <person name="Chowdhary A."/>
            <person name="Govender N.P."/>
            <person name="Colombo A.L."/>
            <person name="Calvo B."/>
            <person name="Cuomo C.A."/>
            <person name="Desjardins C.A."/>
            <person name="Berkow E.L."/>
            <person name="Castanheira M."/>
            <person name="Magobo R.E."/>
            <person name="Jabeen K."/>
            <person name="Asghar R.J."/>
            <person name="Meis J.F."/>
            <person name="Jackson B."/>
            <person name="Chiller T."/>
            <person name="Litvintseva A.P."/>
        </authorList>
    </citation>
    <scope>NUCLEOTIDE SEQUENCE [LARGE SCALE GENOMIC DNA]</scope>
    <source>
        <strain evidence="3">B8441</strain>
    </source>
</reference>
<accession>A0A2H1A8G3</accession>
<dbReference type="VEuPathDB" id="FungiDB:QG37_02475"/>
<dbReference type="OMA" id="DICAFQE"/>
<dbReference type="AlphaFoldDB" id="A0A2H1A8G3"/>
<reference evidence="4" key="3">
    <citation type="submission" date="2021-06" db="EMBL/GenBank/DDBJ databases">
        <title>Candida auris outbreak in lebanese hospital.</title>
        <authorList>
            <person name="Finianos M."/>
        </authorList>
    </citation>
    <scope>NUCLEOTIDE SEQUENCE</scope>
    <source>
        <strain evidence="4">CA7LBN</strain>
    </source>
</reference>
<protein>
    <submittedName>
        <fullName evidence="3">Uncharacterized protein</fullName>
    </submittedName>
</protein>
<proteinExistence type="predicted"/>
<organism evidence="3">
    <name type="scientific">Candidozyma auris</name>
    <name type="common">Yeast</name>
    <name type="synonym">Candida auris</name>
    <dbReference type="NCBI Taxonomy" id="498019"/>
    <lineage>
        <taxon>Eukaryota</taxon>
        <taxon>Fungi</taxon>
        <taxon>Dikarya</taxon>
        <taxon>Ascomycota</taxon>
        <taxon>Saccharomycotina</taxon>
        <taxon>Pichiomycetes</taxon>
        <taxon>Metschnikowiaceae</taxon>
        <taxon>Candidozyma</taxon>
    </lineage>
</organism>
<feature type="coiled-coil region" evidence="1">
    <location>
        <begin position="205"/>
        <end position="232"/>
    </location>
</feature>
<feature type="compositionally biased region" description="Basic and acidic residues" evidence="2">
    <location>
        <begin position="29"/>
        <end position="82"/>
    </location>
</feature>
<evidence type="ECO:0000313" key="3">
    <source>
        <dbReference type="EMBL" id="PIS58852.1"/>
    </source>
</evidence>
<evidence type="ECO:0000256" key="2">
    <source>
        <dbReference type="SAM" id="MobiDB-lite"/>
    </source>
</evidence>
<reference evidence="3" key="2">
    <citation type="submission" date="2017-11" db="EMBL/GenBank/DDBJ databases">
        <title>Candida auris genome assembly and annotation.</title>
        <authorList>
            <person name="Munoz J.F."/>
            <person name="Gade L.G."/>
            <person name="Chow N.A."/>
            <person name="Litvintseva A.P."/>
            <person name="Loparev V.N."/>
            <person name="Cuomo C.A."/>
        </authorList>
    </citation>
    <scope>NUCLEOTIDE SEQUENCE</scope>
    <source>
        <strain evidence="3">B8441</strain>
    </source>
</reference>
<evidence type="ECO:0000313" key="4">
    <source>
        <dbReference type="EMBL" id="QWW23158.1"/>
    </source>
</evidence>
<feature type="compositionally biased region" description="Polar residues" evidence="2">
    <location>
        <begin position="18"/>
        <end position="28"/>
    </location>
</feature>
<dbReference type="VEuPathDB" id="FungiDB:B9J08_000308"/>
<dbReference type="VEuPathDB" id="FungiDB:CJJ09_002279"/>